<dbReference type="GO" id="GO:0016491">
    <property type="term" value="F:oxidoreductase activity"/>
    <property type="evidence" value="ECO:0007669"/>
    <property type="project" value="UniProtKB-KW"/>
</dbReference>
<feature type="transmembrane region" description="Helical" evidence="10">
    <location>
        <begin position="130"/>
        <end position="148"/>
    </location>
</feature>
<feature type="domain" description="Vitamin K epoxide reductase" evidence="11">
    <location>
        <begin position="41"/>
        <end position="182"/>
    </location>
</feature>
<dbReference type="Pfam" id="PF07884">
    <property type="entry name" value="VKOR"/>
    <property type="match status" value="1"/>
</dbReference>
<dbReference type="Gene3D" id="1.20.1440.130">
    <property type="entry name" value="VKOR domain"/>
    <property type="match status" value="1"/>
</dbReference>
<dbReference type="GO" id="GO:0048038">
    <property type="term" value="F:quinone binding"/>
    <property type="evidence" value="ECO:0007669"/>
    <property type="project" value="UniProtKB-KW"/>
</dbReference>
<dbReference type="InterPro" id="IPR041714">
    <property type="entry name" value="VKOR_Actinobacteria"/>
</dbReference>
<evidence type="ECO:0000256" key="1">
    <source>
        <dbReference type="ARBA" id="ARBA00004141"/>
    </source>
</evidence>
<keyword evidence="4" id="KW-0874">Quinone</keyword>
<dbReference type="EMBL" id="RQVS01000002">
    <property type="protein sequence ID" value="RRJ88335.1"/>
    <property type="molecule type" value="Genomic_DNA"/>
</dbReference>
<evidence type="ECO:0000259" key="11">
    <source>
        <dbReference type="SMART" id="SM00756"/>
    </source>
</evidence>
<dbReference type="Proteomes" id="UP000274391">
    <property type="component" value="Unassembled WGS sequence"/>
</dbReference>
<organism evidence="12 13">
    <name type="scientific">Gulosibacter macacae</name>
    <dbReference type="NCBI Taxonomy" id="2488791"/>
    <lineage>
        <taxon>Bacteria</taxon>
        <taxon>Bacillati</taxon>
        <taxon>Actinomycetota</taxon>
        <taxon>Actinomycetes</taxon>
        <taxon>Micrococcales</taxon>
        <taxon>Microbacteriaceae</taxon>
        <taxon>Gulosibacter</taxon>
    </lineage>
</organism>
<sequence>MTREDAPAEAAELDYDELDEFDDADEFGEEVGEHTPLLLRHSPVGWILIICGAIGLLASFMLTIEYLHKLQSPTEQLICDINPFITCGPAMMSDAGSILGFPNIILGLVCFTITITTGVVILTGVKLPRWYWICFQLGLVGAAALITYLQWFSAFELGKLCLWCMIIWTATIPLVALTTIANLGHGRLGAGAVGLGRKLASWGWVVVVLWYLAVIGLIAMGMWEAFMLAFAY</sequence>
<protein>
    <submittedName>
        <fullName evidence="12">Vitamin K epoxide reductase family protein</fullName>
    </submittedName>
</protein>
<evidence type="ECO:0000256" key="9">
    <source>
        <dbReference type="ARBA" id="ARBA00023284"/>
    </source>
</evidence>
<keyword evidence="13" id="KW-1185">Reference proteome</keyword>
<feature type="transmembrane region" description="Helical" evidence="10">
    <location>
        <begin position="44"/>
        <end position="64"/>
    </location>
</feature>
<dbReference type="SMART" id="SM00756">
    <property type="entry name" value="VKc"/>
    <property type="match status" value="1"/>
</dbReference>
<evidence type="ECO:0000256" key="2">
    <source>
        <dbReference type="ARBA" id="ARBA00006214"/>
    </source>
</evidence>
<dbReference type="GO" id="GO:0016020">
    <property type="term" value="C:membrane"/>
    <property type="evidence" value="ECO:0007669"/>
    <property type="project" value="UniProtKB-SubCell"/>
</dbReference>
<evidence type="ECO:0000256" key="7">
    <source>
        <dbReference type="ARBA" id="ARBA00023136"/>
    </source>
</evidence>
<dbReference type="CDD" id="cd12922">
    <property type="entry name" value="VKOR_5"/>
    <property type="match status" value="1"/>
</dbReference>
<feature type="transmembrane region" description="Helical" evidence="10">
    <location>
        <begin position="101"/>
        <end position="124"/>
    </location>
</feature>
<proteinExistence type="inferred from homology"/>
<evidence type="ECO:0000256" key="10">
    <source>
        <dbReference type="SAM" id="Phobius"/>
    </source>
</evidence>
<evidence type="ECO:0000313" key="13">
    <source>
        <dbReference type="Proteomes" id="UP000274391"/>
    </source>
</evidence>
<name>A0A3P3VZY0_9MICO</name>
<evidence type="ECO:0000256" key="5">
    <source>
        <dbReference type="ARBA" id="ARBA00022989"/>
    </source>
</evidence>
<comment type="similarity">
    <text evidence="2">Belongs to the VKOR family.</text>
</comment>
<dbReference type="OrthoDB" id="9783799at2"/>
<evidence type="ECO:0000256" key="4">
    <source>
        <dbReference type="ARBA" id="ARBA00022719"/>
    </source>
</evidence>
<keyword evidence="5 10" id="KW-1133">Transmembrane helix</keyword>
<feature type="transmembrane region" description="Helical" evidence="10">
    <location>
        <begin position="201"/>
        <end position="223"/>
    </location>
</feature>
<dbReference type="InterPro" id="IPR038354">
    <property type="entry name" value="VKOR_sf"/>
</dbReference>
<keyword evidence="9" id="KW-0676">Redox-active center</keyword>
<reference evidence="12 13" key="1">
    <citation type="submission" date="2018-11" db="EMBL/GenBank/DDBJ databases">
        <title>YIM 102482-1 draft genome.</title>
        <authorList>
            <person name="Li G."/>
            <person name="Jiang Y."/>
        </authorList>
    </citation>
    <scope>NUCLEOTIDE SEQUENCE [LARGE SCALE GENOMIC DNA]</scope>
    <source>
        <strain evidence="12 13">YIM 102482-1</strain>
    </source>
</reference>
<evidence type="ECO:0000313" key="12">
    <source>
        <dbReference type="EMBL" id="RRJ88335.1"/>
    </source>
</evidence>
<accession>A0A3P3VZY0</accession>
<gene>
    <name evidence="12" type="ORF">EG850_02530</name>
</gene>
<evidence type="ECO:0000256" key="3">
    <source>
        <dbReference type="ARBA" id="ARBA00022692"/>
    </source>
</evidence>
<dbReference type="RefSeq" id="WP_124969518.1">
    <property type="nucleotide sequence ID" value="NZ_RQVS01000002.1"/>
</dbReference>
<keyword evidence="3 10" id="KW-0812">Transmembrane</keyword>
<comment type="subcellular location">
    <subcellularLocation>
        <location evidence="1">Membrane</location>
        <topology evidence="1">Multi-pass membrane protein</topology>
    </subcellularLocation>
</comment>
<comment type="caution">
    <text evidence="12">The sequence shown here is derived from an EMBL/GenBank/DDBJ whole genome shotgun (WGS) entry which is preliminary data.</text>
</comment>
<evidence type="ECO:0000256" key="8">
    <source>
        <dbReference type="ARBA" id="ARBA00023157"/>
    </source>
</evidence>
<keyword evidence="8" id="KW-1015">Disulfide bond</keyword>
<keyword evidence="6" id="KW-0560">Oxidoreductase</keyword>
<feature type="transmembrane region" description="Helical" evidence="10">
    <location>
        <begin position="160"/>
        <end position="181"/>
    </location>
</feature>
<keyword evidence="7 10" id="KW-0472">Membrane</keyword>
<dbReference type="AlphaFoldDB" id="A0A3P3VZY0"/>
<evidence type="ECO:0000256" key="6">
    <source>
        <dbReference type="ARBA" id="ARBA00023002"/>
    </source>
</evidence>
<dbReference type="InterPro" id="IPR012932">
    <property type="entry name" value="VKOR"/>
</dbReference>